<comment type="subcellular location">
    <subcellularLocation>
        <location evidence="1">Cell inner membrane</location>
        <topology evidence="1">Multi-pass membrane protein</topology>
    </subcellularLocation>
</comment>
<evidence type="ECO:0000256" key="6">
    <source>
        <dbReference type="ARBA" id="ARBA00022989"/>
    </source>
</evidence>
<feature type="transmembrane region" description="Helical" evidence="8">
    <location>
        <begin position="171"/>
        <end position="193"/>
    </location>
</feature>
<feature type="transmembrane region" description="Helical" evidence="8">
    <location>
        <begin position="250"/>
        <end position="272"/>
    </location>
</feature>
<evidence type="ECO:0000259" key="9">
    <source>
        <dbReference type="Pfam" id="PF00482"/>
    </source>
</evidence>
<evidence type="ECO:0000256" key="2">
    <source>
        <dbReference type="ARBA" id="ARBA00005745"/>
    </source>
</evidence>
<keyword evidence="6 8" id="KW-1133">Transmembrane helix</keyword>
<sequence>MAVYKIKAGTLEGKILYKEIAAESRAEVELTLEKEGLYPIDIRLKGLAKEFLSKPLSFGAPRVKSEELLIFNQGFSTLLRAGLPVVESLETMAQSCDGVALGEALKEVLKRVKEGSSLSLAMGASPAIFSKLYVASIAAGEKTGDLVPSITGHIEYQKRIDTIRKKITSAAIYPAVLALASIGVVIFLISYVVPSFAGLYVDTGAELPMPTRVLIGFSDLLQTYYLLIIAVIVISVLWFKAFARSKRGTFFIDGIKLSMPYLGAILSGYAMAKFTRTLGMVLSSGVPLLEGLRMSKGVLANMVLEEKLERIIVKTEQGGVVSDSMEREHFMPLLTMRMFAVGERSASLNMILYEIADYHDQEVNHKVGILTSFIEPALMLIMGTIVAVIVVLMYLPIFQMGANI</sequence>
<protein>
    <submittedName>
        <fullName evidence="10">Type IV fimbrial assembly protein PilC</fullName>
    </submittedName>
</protein>
<keyword evidence="7 8" id="KW-0472">Membrane</keyword>
<name>A0A3B0QKB1_9ZZZZ</name>
<evidence type="ECO:0000256" key="1">
    <source>
        <dbReference type="ARBA" id="ARBA00004429"/>
    </source>
</evidence>
<dbReference type="AlphaFoldDB" id="A0A3B0QKB1"/>
<dbReference type="PANTHER" id="PTHR30012:SF7">
    <property type="entry name" value="PROTEIN TRANSPORT PROTEIN HOFC HOMOLOG"/>
    <property type="match status" value="1"/>
</dbReference>
<dbReference type="InterPro" id="IPR042094">
    <property type="entry name" value="T2SS_GspF_sf"/>
</dbReference>
<comment type="similarity">
    <text evidence="2">Belongs to the GSP F family.</text>
</comment>
<evidence type="ECO:0000256" key="7">
    <source>
        <dbReference type="ARBA" id="ARBA00023136"/>
    </source>
</evidence>
<keyword evidence="4" id="KW-0997">Cell inner membrane</keyword>
<dbReference type="InterPro" id="IPR003004">
    <property type="entry name" value="GspF/PilC"/>
</dbReference>
<evidence type="ECO:0000256" key="5">
    <source>
        <dbReference type="ARBA" id="ARBA00022692"/>
    </source>
</evidence>
<feature type="domain" description="Type II secretion system protein GspF" evidence="9">
    <location>
        <begin position="274"/>
        <end position="396"/>
    </location>
</feature>
<dbReference type="Gene3D" id="1.20.81.30">
    <property type="entry name" value="Type II secretion system (T2SS), domain F"/>
    <property type="match status" value="2"/>
</dbReference>
<proteinExistence type="inferred from homology"/>
<gene>
    <name evidence="10" type="ORF">MNBD_DELTA01-21</name>
</gene>
<accession>A0A3B0QKB1</accession>
<evidence type="ECO:0000256" key="8">
    <source>
        <dbReference type="SAM" id="Phobius"/>
    </source>
</evidence>
<organism evidence="10">
    <name type="scientific">hydrothermal vent metagenome</name>
    <dbReference type="NCBI Taxonomy" id="652676"/>
    <lineage>
        <taxon>unclassified sequences</taxon>
        <taxon>metagenomes</taxon>
        <taxon>ecological metagenomes</taxon>
    </lineage>
</organism>
<keyword evidence="3" id="KW-1003">Cell membrane</keyword>
<dbReference type="PRINTS" id="PR00812">
    <property type="entry name" value="BCTERIALGSPF"/>
</dbReference>
<dbReference type="GO" id="GO:0005886">
    <property type="term" value="C:plasma membrane"/>
    <property type="evidence" value="ECO:0007669"/>
    <property type="project" value="UniProtKB-SubCell"/>
</dbReference>
<evidence type="ECO:0000256" key="4">
    <source>
        <dbReference type="ARBA" id="ARBA00022519"/>
    </source>
</evidence>
<feature type="domain" description="Type II secretion system protein GspF" evidence="9">
    <location>
        <begin position="75"/>
        <end position="194"/>
    </location>
</feature>
<feature type="transmembrane region" description="Helical" evidence="8">
    <location>
        <begin position="377"/>
        <end position="398"/>
    </location>
</feature>
<evidence type="ECO:0000256" key="3">
    <source>
        <dbReference type="ARBA" id="ARBA00022475"/>
    </source>
</evidence>
<reference evidence="10" key="1">
    <citation type="submission" date="2018-06" db="EMBL/GenBank/DDBJ databases">
        <authorList>
            <person name="Zhirakovskaya E."/>
        </authorList>
    </citation>
    <scope>NUCLEOTIDE SEQUENCE</scope>
</reference>
<feature type="transmembrane region" description="Helical" evidence="8">
    <location>
        <begin position="213"/>
        <end position="238"/>
    </location>
</feature>
<keyword evidence="5 8" id="KW-0812">Transmembrane</keyword>
<evidence type="ECO:0000313" key="10">
    <source>
        <dbReference type="EMBL" id="VAV82290.1"/>
    </source>
</evidence>
<dbReference type="Pfam" id="PF00482">
    <property type="entry name" value="T2SSF"/>
    <property type="match status" value="2"/>
</dbReference>
<dbReference type="EMBL" id="UOEA01000009">
    <property type="protein sequence ID" value="VAV82290.1"/>
    <property type="molecule type" value="Genomic_DNA"/>
</dbReference>
<dbReference type="GO" id="GO:0015628">
    <property type="term" value="P:protein secretion by the type II secretion system"/>
    <property type="evidence" value="ECO:0007669"/>
    <property type="project" value="TreeGrafter"/>
</dbReference>
<dbReference type="PANTHER" id="PTHR30012">
    <property type="entry name" value="GENERAL SECRETION PATHWAY PROTEIN"/>
    <property type="match status" value="1"/>
</dbReference>
<dbReference type="InterPro" id="IPR018076">
    <property type="entry name" value="T2SS_GspF_dom"/>
</dbReference>